<dbReference type="InterPro" id="IPR001647">
    <property type="entry name" value="HTH_TetR"/>
</dbReference>
<dbReference type="InterPro" id="IPR009057">
    <property type="entry name" value="Homeodomain-like_sf"/>
</dbReference>
<feature type="DNA-binding region" description="H-T-H motif" evidence="2">
    <location>
        <begin position="37"/>
        <end position="56"/>
    </location>
</feature>
<dbReference type="Proteomes" id="UP001316189">
    <property type="component" value="Chromosome"/>
</dbReference>
<keyword evidence="5" id="KW-1185">Reference proteome</keyword>
<dbReference type="EMBL" id="CP101988">
    <property type="protein sequence ID" value="UUI75989.1"/>
    <property type="molecule type" value="Genomic_DNA"/>
</dbReference>
<dbReference type="PANTHER" id="PTHR30055:SF226">
    <property type="entry name" value="HTH-TYPE TRANSCRIPTIONAL REGULATOR PKSA"/>
    <property type="match status" value="1"/>
</dbReference>
<dbReference type="RefSeq" id="WP_227567891.1">
    <property type="nucleotide sequence ID" value="NZ_CP101988.1"/>
</dbReference>
<protein>
    <submittedName>
        <fullName evidence="4">TetR/AcrR family transcriptional regulator</fullName>
    </submittedName>
</protein>
<evidence type="ECO:0000256" key="2">
    <source>
        <dbReference type="PROSITE-ProRule" id="PRU00335"/>
    </source>
</evidence>
<dbReference type="SUPFAM" id="SSF46689">
    <property type="entry name" value="Homeodomain-like"/>
    <property type="match status" value="1"/>
</dbReference>
<dbReference type="PROSITE" id="PS50977">
    <property type="entry name" value="HTH_TETR_2"/>
    <property type="match status" value="1"/>
</dbReference>
<name>A0ABY5L0R3_9CELL</name>
<gene>
    <name evidence="4" type="ORF">NP064_03525</name>
</gene>
<sequence length="196" mass="21186">MPKIQAATVAEHRAAQHRALLDAAHALLVERPDAPPTLAAVGARAGLARSSVYQYFASRDDLMAALVTEVFPRWSTTVQQAMDEADDPAEQVLAYLRSNLELVASGEHAVARALTEIAPGDALARGSREMHDALLLPLVGALTELGLPDPQTTAELVNGVVLTASRLIETGHEPADARIRAEEMLEPFVRDWQRRS</sequence>
<evidence type="ECO:0000256" key="1">
    <source>
        <dbReference type="ARBA" id="ARBA00023125"/>
    </source>
</evidence>
<evidence type="ECO:0000259" key="3">
    <source>
        <dbReference type="PROSITE" id="PS50977"/>
    </source>
</evidence>
<dbReference type="Pfam" id="PF00440">
    <property type="entry name" value="TetR_N"/>
    <property type="match status" value="1"/>
</dbReference>
<evidence type="ECO:0000313" key="4">
    <source>
        <dbReference type="EMBL" id="UUI75989.1"/>
    </source>
</evidence>
<keyword evidence="1 2" id="KW-0238">DNA-binding</keyword>
<organism evidence="4 5">
    <name type="scientific">Cellulomonas chengniuliangii</name>
    <dbReference type="NCBI Taxonomy" id="2968084"/>
    <lineage>
        <taxon>Bacteria</taxon>
        <taxon>Bacillati</taxon>
        <taxon>Actinomycetota</taxon>
        <taxon>Actinomycetes</taxon>
        <taxon>Micrococcales</taxon>
        <taxon>Cellulomonadaceae</taxon>
        <taxon>Cellulomonas</taxon>
    </lineage>
</organism>
<reference evidence="4 5" key="1">
    <citation type="submission" date="2022-07" db="EMBL/GenBank/DDBJ databases">
        <title>Novel species in genus cellulomonas.</title>
        <authorList>
            <person name="Ye L."/>
        </authorList>
    </citation>
    <scope>NUCLEOTIDE SEQUENCE [LARGE SCALE GENOMIC DNA]</scope>
    <source>
        <strain evidence="5">zg-Y338</strain>
    </source>
</reference>
<dbReference type="PRINTS" id="PR00455">
    <property type="entry name" value="HTHTETR"/>
</dbReference>
<feature type="domain" description="HTH tetR-type" evidence="3">
    <location>
        <begin position="14"/>
        <end position="74"/>
    </location>
</feature>
<evidence type="ECO:0000313" key="5">
    <source>
        <dbReference type="Proteomes" id="UP001316189"/>
    </source>
</evidence>
<accession>A0ABY5L0R3</accession>
<dbReference type="Gene3D" id="1.10.357.10">
    <property type="entry name" value="Tetracycline Repressor, domain 2"/>
    <property type="match status" value="1"/>
</dbReference>
<dbReference type="PANTHER" id="PTHR30055">
    <property type="entry name" value="HTH-TYPE TRANSCRIPTIONAL REGULATOR RUTR"/>
    <property type="match status" value="1"/>
</dbReference>
<proteinExistence type="predicted"/>
<dbReference type="InterPro" id="IPR050109">
    <property type="entry name" value="HTH-type_TetR-like_transc_reg"/>
</dbReference>